<dbReference type="EnsemblMetazoa" id="XM_030981508">
    <property type="protein sequence ID" value="XP_030837368"/>
    <property type="gene ID" value="LOC100887827"/>
</dbReference>
<reference evidence="10" key="1">
    <citation type="submission" date="2015-02" db="EMBL/GenBank/DDBJ databases">
        <title>Genome sequencing for Strongylocentrotus purpuratus.</title>
        <authorList>
            <person name="Murali S."/>
            <person name="Liu Y."/>
            <person name="Vee V."/>
            <person name="English A."/>
            <person name="Wang M."/>
            <person name="Skinner E."/>
            <person name="Han Y."/>
            <person name="Muzny D.M."/>
            <person name="Worley K.C."/>
            <person name="Gibbs R.A."/>
        </authorList>
    </citation>
    <scope>NUCLEOTIDE SEQUENCE</scope>
</reference>
<dbReference type="Gene3D" id="2.10.25.10">
    <property type="entry name" value="Laminin"/>
    <property type="match status" value="1"/>
</dbReference>
<feature type="domain" description="F5/8 type C" evidence="7">
    <location>
        <begin position="211"/>
        <end position="360"/>
    </location>
</feature>
<dbReference type="PROSITE" id="PS50026">
    <property type="entry name" value="EGF_3"/>
    <property type="match status" value="1"/>
</dbReference>
<dbReference type="Proteomes" id="UP000007110">
    <property type="component" value="Unassembled WGS sequence"/>
</dbReference>
<dbReference type="PANTHER" id="PTHR24543:SF325">
    <property type="entry name" value="F5_8 TYPE C DOMAIN-CONTAINING PROTEIN"/>
    <property type="match status" value="1"/>
</dbReference>
<dbReference type="InterPro" id="IPR008979">
    <property type="entry name" value="Galactose-bd-like_sf"/>
</dbReference>
<feature type="disulfide bond" evidence="6">
    <location>
        <begin position="138"/>
        <end position="147"/>
    </location>
</feature>
<evidence type="ECO:0000313" key="9">
    <source>
        <dbReference type="EnsemblMetazoa" id="XP_030837368"/>
    </source>
</evidence>
<dbReference type="CDD" id="cd00057">
    <property type="entry name" value="FA58C"/>
    <property type="match status" value="2"/>
</dbReference>
<dbReference type="RefSeq" id="XP_030837368.1">
    <property type="nucleotide sequence ID" value="XM_030981508.1"/>
</dbReference>
<keyword evidence="2" id="KW-0732">Signal</keyword>
<keyword evidence="4 6" id="KW-1015">Disulfide bond</keyword>
<evidence type="ECO:0000256" key="6">
    <source>
        <dbReference type="PROSITE-ProRule" id="PRU00076"/>
    </source>
</evidence>
<feature type="domain" description="EGF-like" evidence="8">
    <location>
        <begin position="112"/>
        <end position="148"/>
    </location>
</feature>
<comment type="caution">
    <text evidence="6">Lacks conserved residue(s) required for the propagation of feature annotation.</text>
</comment>
<reference evidence="9" key="2">
    <citation type="submission" date="2021-01" db="UniProtKB">
        <authorList>
            <consortium name="EnsemblMetazoa"/>
        </authorList>
    </citation>
    <scope>IDENTIFICATION</scope>
</reference>
<evidence type="ECO:0000313" key="10">
    <source>
        <dbReference type="Proteomes" id="UP000007110"/>
    </source>
</evidence>
<dbReference type="SUPFAM" id="SSF49785">
    <property type="entry name" value="Galactose-binding domain-like"/>
    <property type="match status" value="2"/>
</dbReference>
<evidence type="ECO:0000256" key="3">
    <source>
        <dbReference type="ARBA" id="ARBA00022737"/>
    </source>
</evidence>
<sequence>MPTPLDFTTGVFQRSNIIMSVYGKQGGTSIMKAYPWTICFLIVNILVPTTASYDVHDVCPHVSMMSCPVITLESGETVQLIPKPMQPDLDWLISDLPTDVPIPDDVRRYYCTEPACRSNPCLHGGTCEETETGFTCLCLDRYRGERCEEIFATVSSPLYESSSVDAPAEAESVKCPANATNITDCWYSETKVGRISEHEMISIVCCPVSPCSISGQPLGLESGALPDSAFSESTCYAASYCSRFGRLNSATVWIANPPDQYQWMQVQFESSYIVTAITTQGRNNADQWVTSYTFSSSFDNMAWTDYLNVYSGSVEIFPGNYDRDSHVTHTLARPIVGRSFRIHPKTNHGHVSLRMELYGYGPLTDAIASLNLDAKLGCTPSVLGEGLGVEDGRIPDSSLTSSSFSTSGREAYRGRLNAVVIAGGSAGAWTSDLNDNNKWVKVDLGEDTLVTGVITQGRTGTNKRVTSFQISYSRDNTNWTFALEEQCGVRKTYAGNFDEATYVTILFPEPVTARYVTFHPVTAHNRASMRFEVLGINT</sequence>
<dbReference type="OrthoDB" id="9973968at2759"/>
<dbReference type="KEGG" id="spu:100887827"/>
<dbReference type="InterPro" id="IPR000742">
    <property type="entry name" value="EGF"/>
</dbReference>
<dbReference type="PROSITE" id="PS00022">
    <property type="entry name" value="EGF_1"/>
    <property type="match status" value="1"/>
</dbReference>
<organism evidence="9 10">
    <name type="scientific">Strongylocentrotus purpuratus</name>
    <name type="common">Purple sea urchin</name>
    <dbReference type="NCBI Taxonomy" id="7668"/>
    <lineage>
        <taxon>Eukaryota</taxon>
        <taxon>Metazoa</taxon>
        <taxon>Echinodermata</taxon>
        <taxon>Eleutherozoa</taxon>
        <taxon>Echinozoa</taxon>
        <taxon>Echinoidea</taxon>
        <taxon>Euechinoidea</taxon>
        <taxon>Echinacea</taxon>
        <taxon>Camarodonta</taxon>
        <taxon>Echinidea</taxon>
        <taxon>Strongylocentrotidae</taxon>
        <taxon>Strongylocentrotus</taxon>
    </lineage>
</organism>
<protein>
    <recommendedName>
        <fullName evidence="11">EGF-like repeat and discoidin I-like domain-containing protein 3</fullName>
    </recommendedName>
</protein>
<dbReference type="Pfam" id="PF00754">
    <property type="entry name" value="F5_F8_type_C"/>
    <property type="match status" value="2"/>
</dbReference>
<dbReference type="PROSITE" id="PS01285">
    <property type="entry name" value="FA58C_1"/>
    <property type="match status" value="1"/>
</dbReference>
<keyword evidence="3" id="KW-0677">Repeat</keyword>
<accession>A0A7M7NNR0</accession>
<evidence type="ECO:0000256" key="5">
    <source>
        <dbReference type="ARBA" id="ARBA00023180"/>
    </source>
</evidence>
<evidence type="ECO:0008006" key="11">
    <source>
        <dbReference type="Google" id="ProtNLM"/>
    </source>
</evidence>
<proteinExistence type="predicted"/>
<evidence type="ECO:0000259" key="7">
    <source>
        <dbReference type="PROSITE" id="PS50022"/>
    </source>
</evidence>
<evidence type="ECO:0000256" key="1">
    <source>
        <dbReference type="ARBA" id="ARBA00022536"/>
    </source>
</evidence>
<dbReference type="PANTHER" id="PTHR24543">
    <property type="entry name" value="MULTICOPPER OXIDASE-RELATED"/>
    <property type="match status" value="1"/>
</dbReference>
<dbReference type="InParanoid" id="A0A7M7NNR0"/>
<dbReference type="SUPFAM" id="SSF57196">
    <property type="entry name" value="EGF/Laminin"/>
    <property type="match status" value="1"/>
</dbReference>
<dbReference type="FunFam" id="2.10.25.10:FF:000255">
    <property type="entry name" value="Sushi, nidogen and EGF-like domains 1"/>
    <property type="match status" value="1"/>
</dbReference>
<dbReference type="CDD" id="cd00054">
    <property type="entry name" value="EGF_CA"/>
    <property type="match status" value="1"/>
</dbReference>
<evidence type="ECO:0000256" key="4">
    <source>
        <dbReference type="ARBA" id="ARBA00023157"/>
    </source>
</evidence>
<dbReference type="SMART" id="SM00181">
    <property type="entry name" value="EGF"/>
    <property type="match status" value="1"/>
</dbReference>
<dbReference type="AlphaFoldDB" id="A0A7M7NNR0"/>
<keyword evidence="1 6" id="KW-0245">EGF-like domain</keyword>
<dbReference type="Gene3D" id="2.60.120.260">
    <property type="entry name" value="Galactose-binding domain-like"/>
    <property type="match status" value="2"/>
</dbReference>
<evidence type="ECO:0000256" key="2">
    <source>
        <dbReference type="ARBA" id="ARBA00022729"/>
    </source>
</evidence>
<dbReference type="Pfam" id="PF00008">
    <property type="entry name" value="EGF"/>
    <property type="match status" value="1"/>
</dbReference>
<dbReference type="InterPro" id="IPR000421">
    <property type="entry name" value="FA58C"/>
</dbReference>
<dbReference type="GeneID" id="100887827"/>
<keyword evidence="10" id="KW-1185">Reference proteome</keyword>
<evidence type="ECO:0000259" key="8">
    <source>
        <dbReference type="PROSITE" id="PS50026"/>
    </source>
</evidence>
<dbReference type="FunFam" id="2.60.120.260:FF:000016">
    <property type="entry name" value="Contactin-associated protein-like 4 isoform 1"/>
    <property type="match status" value="1"/>
</dbReference>
<keyword evidence="5" id="KW-0325">Glycoprotein</keyword>
<dbReference type="PROSITE" id="PS50022">
    <property type="entry name" value="FA58C_3"/>
    <property type="match status" value="2"/>
</dbReference>
<name>A0A7M7NNR0_STRPU</name>
<dbReference type="SMART" id="SM00231">
    <property type="entry name" value="FA58C"/>
    <property type="match status" value="2"/>
</dbReference>
<feature type="domain" description="F5/8 type C" evidence="7">
    <location>
        <begin position="382"/>
        <end position="536"/>
    </location>
</feature>